<protein>
    <recommendedName>
        <fullName evidence="4">Phage PhiH1 repressor protein</fullName>
    </recommendedName>
</protein>
<feature type="region of interest" description="Disordered" evidence="1">
    <location>
        <begin position="1"/>
        <end position="46"/>
    </location>
</feature>
<evidence type="ECO:0000313" key="3">
    <source>
        <dbReference type="Proteomes" id="UP000011607"/>
    </source>
</evidence>
<reference evidence="2 3" key="1">
    <citation type="journal article" date="2014" name="PLoS Genet.">
        <title>Phylogenetically driven sequencing of extremely halophilic archaea reveals strategies for static and dynamic osmo-response.</title>
        <authorList>
            <person name="Becker E.A."/>
            <person name="Seitzer P.M."/>
            <person name="Tritt A."/>
            <person name="Larsen D."/>
            <person name="Krusor M."/>
            <person name="Yao A.I."/>
            <person name="Wu D."/>
            <person name="Madern D."/>
            <person name="Eisen J.A."/>
            <person name="Darling A.E."/>
            <person name="Facciotti M.T."/>
        </authorList>
    </citation>
    <scope>NUCLEOTIDE SEQUENCE [LARGE SCALE GENOMIC DNA]</scope>
    <source>
        <strain evidence="2 3">JCM 10879</strain>
    </source>
</reference>
<sequence length="123" mass="13494">MNPDANDHDSDAPVDSGADASDPTGTATPTGFLSFEEDTPGPDWFEPDDEEILAVLRENHNFAPSHVDEHGVRRGRDAAHRCRVLADHGLLTKLMDGMYEITDLGERLLEGEISPEELPEEAE</sequence>
<keyword evidence="3" id="KW-1185">Reference proteome</keyword>
<feature type="compositionally biased region" description="Acidic residues" evidence="1">
    <location>
        <begin position="35"/>
        <end position="46"/>
    </location>
</feature>
<dbReference type="AlphaFoldDB" id="M0LAB7"/>
<name>M0LAB7_9EURY</name>
<dbReference type="Gene3D" id="1.10.10.10">
    <property type="entry name" value="Winged helix-like DNA-binding domain superfamily/Winged helix DNA-binding domain"/>
    <property type="match status" value="1"/>
</dbReference>
<dbReference type="Proteomes" id="UP000011607">
    <property type="component" value="Unassembled WGS sequence"/>
</dbReference>
<accession>M0LAB7</accession>
<proteinExistence type="predicted"/>
<dbReference type="EMBL" id="AOMA01000183">
    <property type="protein sequence ID" value="EMA29404.1"/>
    <property type="molecule type" value="Genomic_DNA"/>
</dbReference>
<organism evidence="2 3">
    <name type="scientific">Halobiforma nitratireducens JCM 10879</name>
    <dbReference type="NCBI Taxonomy" id="1227454"/>
    <lineage>
        <taxon>Archaea</taxon>
        <taxon>Methanobacteriati</taxon>
        <taxon>Methanobacteriota</taxon>
        <taxon>Stenosarchaea group</taxon>
        <taxon>Halobacteria</taxon>
        <taxon>Halobacteriales</taxon>
        <taxon>Natrialbaceae</taxon>
        <taxon>Halobiforma</taxon>
    </lineage>
</organism>
<evidence type="ECO:0000256" key="1">
    <source>
        <dbReference type="SAM" id="MobiDB-lite"/>
    </source>
</evidence>
<feature type="compositionally biased region" description="Basic and acidic residues" evidence="1">
    <location>
        <begin position="1"/>
        <end position="11"/>
    </location>
</feature>
<evidence type="ECO:0008006" key="4">
    <source>
        <dbReference type="Google" id="ProtNLM"/>
    </source>
</evidence>
<gene>
    <name evidence="2" type="ORF">C446_17117</name>
</gene>
<dbReference type="RefSeq" id="WP_006674300.1">
    <property type="nucleotide sequence ID" value="NZ_AOMA01000183.1"/>
</dbReference>
<evidence type="ECO:0000313" key="2">
    <source>
        <dbReference type="EMBL" id="EMA29404.1"/>
    </source>
</evidence>
<dbReference type="OrthoDB" id="285635at2157"/>
<comment type="caution">
    <text evidence="2">The sequence shown here is derived from an EMBL/GenBank/DDBJ whole genome shotgun (WGS) entry which is preliminary data.</text>
</comment>
<dbReference type="eggNOG" id="arCOG03924">
    <property type="taxonomic scope" value="Archaea"/>
</dbReference>
<dbReference type="InterPro" id="IPR036388">
    <property type="entry name" value="WH-like_DNA-bd_sf"/>
</dbReference>